<dbReference type="EC" id="2.3.3.10" evidence="7"/>
<feature type="active site" description="Acyl-thioester intermediate" evidence="3">
    <location>
        <position position="112"/>
    </location>
</feature>
<gene>
    <name evidence="7" type="ORF">IAA89_04890</name>
</gene>
<reference evidence="7" key="1">
    <citation type="submission" date="2020-10" db="EMBL/GenBank/DDBJ databases">
        <authorList>
            <person name="Gilroy R."/>
        </authorList>
    </citation>
    <scope>NUCLEOTIDE SEQUENCE</scope>
    <source>
        <strain evidence="7">C6-149</strain>
    </source>
</reference>
<dbReference type="InterPro" id="IPR013746">
    <property type="entry name" value="HMG_CoA_synt_C_dom"/>
</dbReference>
<dbReference type="Pfam" id="PF01154">
    <property type="entry name" value="HMG_CoA_synt_N"/>
    <property type="match status" value="1"/>
</dbReference>
<feature type="active site" description="Proton donor/acceptor" evidence="3">
    <location>
        <position position="234"/>
    </location>
</feature>
<organism evidence="7 8">
    <name type="scientific">Candidatus Gallilactobacillus intestinavium</name>
    <dbReference type="NCBI Taxonomy" id="2840838"/>
    <lineage>
        <taxon>Bacteria</taxon>
        <taxon>Bacillati</taxon>
        <taxon>Bacillota</taxon>
        <taxon>Bacilli</taxon>
        <taxon>Lactobacillales</taxon>
        <taxon>Lactobacillaceae</taxon>
        <taxon>Lactobacillaceae incertae sedis</taxon>
        <taxon>Candidatus Gallilactobacillus</taxon>
    </lineage>
</organism>
<evidence type="ECO:0000256" key="3">
    <source>
        <dbReference type="PIRSR" id="PIRSR611554-1"/>
    </source>
</evidence>
<evidence type="ECO:0000256" key="2">
    <source>
        <dbReference type="ARBA" id="ARBA00022679"/>
    </source>
</evidence>
<dbReference type="CDD" id="cd00827">
    <property type="entry name" value="init_cond_enzymes"/>
    <property type="match status" value="1"/>
</dbReference>
<dbReference type="Proteomes" id="UP000823614">
    <property type="component" value="Unassembled WGS sequence"/>
</dbReference>
<dbReference type="Pfam" id="PF08540">
    <property type="entry name" value="HMG_CoA_synt_C"/>
    <property type="match status" value="2"/>
</dbReference>
<comment type="caution">
    <text evidence="7">The sequence shown here is derived from an EMBL/GenBank/DDBJ whole genome shotgun (WGS) entry which is preliminary data.</text>
</comment>
<feature type="binding site" evidence="4">
    <location>
        <position position="144"/>
    </location>
    <ligand>
        <name>(3S)-3-hydroxy-3-methylglutaryl-CoA</name>
        <dbReference type="ChEBI" id="CHEBI:43074"/>
    </ligand>
</feature>
<evidence type="ECO:0000259" key="6">
    <source>
        <dbReference type="Pfam" id="PF08540"/>
    </source>
</evidence>
<evidence type="ECO:0000313" key="8">
    <source>
        <dbReference type="Proteomes" id="UP000823614"/>
    </source>
</evidence>
<proteinExistence type="inferred from homology"/>
<feature type="domain" description="Hydroxymethylglutaryl-coenzyme A synthase C-terminal" evidence="6">
    <location>
        <begin position="182"/>
        <end position="259"/>
    </location>
</feature>
<evidence type="ECO:0000259" key="5">
    <source>
        <dbReference type="Pfam" id="PF01154"/>
    </source>
</evidence>
<feature type="active site" description="Proton donor/acceptor" evidence="3">
    <location>
        <position position="80"/>
    </location>
</feature>
<evidence type="ECO:0000256" key="1">
    <source>
        <dbReference type="ARBA" id="ARBA00007061"/>
    </source>
</evidence>
<dbReference type="Gene3D" id="3.40.47.10">
    <property type="match status" value="2"/>
</dbReference>
<dbReference type="GO" id="GO:0006084">
    <property type="term" value="P:acetyl-CoA metabolic process"/>
    <property type="evidence" value="ECO:0007669"/>
    <property type="project" value="InterPro"/>
</dbReference>
<dbReference type="InterPro" id="IPR013528">
    <property type="entry name" value="HMG_CoA_synth_N"/>
</dbReference>
<comment type="similarity">
    <text evidence="1">Belongs to the thiolase-like superfamily. HMG-CoA synthase family.</text>
</comment>
<evidence type="ECO:0000313" key="7">
    <source>
        <dbReference type="EMBL" id="MBO8441746.1"/>
    </source>
</evidence>
<dbReference type="GO" id="GO:0004421">
    <property type="term" value="F:hydroxymethylglutaryl-CoA synthase activity"/>
    <property type="evidence" value="ECO:0007669"/>
    <property type="project" value="UniProtKB-EC"/>
</dbReference>
<sequence>MNKIGIDKINFFTPHLALNMKELAEARKEDPDKYLIGLGQEIMAVIPNTQDTISMAANAADKIINEDNRDKIKLIIFATESGVDNSKSAGVYIQRLLNLPPDIRVIELKEACYAATAGIQLAKDYLSNHSEEQVLLIASDIARYGLNTPGETTQGGGSVAMILKENPQIATISEETKYVSQDLMDFWRPLYSDIAYADGHYSTKVYLEFFKYLWKEFCKEYNENINDFKAMIFHLPFTKLGLKALRLALPTDNDDKKEQLLNDFECARLWNKQIGNLYTGSVYLSLISLLANSSDLHSNDAIGIYSYGSGAEGEFYKINLANNFKQDNFKAIKKMIDNRTIISVDEYEKIFNSTVTTEKNIQLDIDKDPAKFVFAGIKNEQRQYTKH</sequence>
<keyword evidence="2 7" id="KW-0808">Transferase</keyword>
<dbReference type="NCBIfam" id="TIGR01835">
    <property type="entry name" value="HMG-CoA-S_prok"/>
    <property type="match status" value="1"/>
</dbReference>
<dbReference type="PANTHER" id="PTHR43323">
    <property type="entry name" value="3-HYDROXY-3-METHYLGLUTARYL COENZYME A SYNTHASE"/>
    <property type="match status" value="1"/>
</dbReference>
<feature type="domain" description="Hydroxymethylglutaryl-coenzyme A synthase C-terminal" evidence="6">
    <location>
        <begin position="269"/>
        <end position="354"/>
    </location>
</feature>
<protein>
    <submittedName>
        <fullName evidence="7">Hydroxymethylglutaryl-CoA synthase</fullName>
        <ecNumber evidence="7">2.3.3.10</ecNumber>
    </submittedName>
</protein>
<feature type="binding site" evidence="4">
    <location>
        <position position="276"/>
    </location>
    <ligand>
        <name>(3S)-3-hydroxy-3-methylglutaryl-CoA</name>
        <dbReference type="ChEBI" id="CHEBI:43074"/>
    </ligand>
</feature>
<name>A0A9D9E898_9LACO</name>
<dbReference type="SUPFAM" id="SSF53901">
    <property type="entry name" value="Thiolase-like"/>
    <property type="match status" value="2"/>
</dbReference>
<dbReference type="PANTHER" id="PTHR43323:SF2">
    <property type="entry name" value="HYDROXYMETHYLGLUTARYL-COA SYNTHASE"/>
    <property type="match status" value="1"/>
</dbReference>
<reference evidence="7" key="2">
    <citation type="journal article" date="2021" name="PeerJ">
        <title>Extensive microbial diversity within the chicken gut microbiome revealed by metagenomics and culture.</title>
        <authorList>
            <person name="Gilroy R."/>
            <person name="Ravi A."/>
            <person name="Getino M."/>
            <person name="Pursley I."/>
            <person name="Horton D.L."/>
            <person name="Alikhan N.F."/>
            <person name="Baker D."/>
            <person name="Gharbi K."/>
            <person name="Hall N."/>
            <person name="Watson M."/>
            <person name="Adriaenssens E.M."/>
            <person name="Foster-Nyarko E."/>
            <person name="Jarju S."/>
            <person name="Secka A."/>
            <person name="Antonio M."/>
            <person name="Oren A."/>
            <person name="Chaudhuri R.R."/>
            <person name="La Ragione R."/>
            <person name="Hildebrand F."/>
            <person name="Pallen M.J."/>
        </authorList>
    </citation>
    <scope>NUCLEOTIDE SEQUENCE</scope>
    <source>
        <strain evidence="7">C6-149</strain>
    </source>
</reference>
<feature type="binding site" evidence="4">
    <location>
        <position position="243"/>
    </location>
    <ligand>
        <name>(3S)-3-hydroxy-3-methylglutaryl-CoA</name>
        <dbReference type="ChEBI" id="CHEBI:43074"/>
    </ligand>
</feature>
<dbReference type="InterPro" id="IPR016039">
    <property type="entry name" value="Thiolase-like"/>
</dbReference>
<dbReference type="InterPro" id="IPR011554">
    <property type="entry name" value="HMG_CoA_synthase_prok"/>
</dbReference>
<dbReference type="EMBL" id="JADIMP010000083">
    <property type="protein sequence ID" value="MBO8441746.1"/>
    <property type="molecule type" value="Genomic_DNA"/>
</dbReference>
<accession>A0A9D9E898</accession>
<dbReference type="AlphaFoldDB" id="A0A9D9E898"/>
<feature type="domain" description="Hydroxymethylglutaryl-coenzyme A synthase N-terminal" evidence="5">
    <location>
        <begin position="3"/>
        <end position="164"/>
    </location>
</feature>
<evidence type="ECO:0000256" key="4">
    <source>
        <dbReference type="PIRSR" id="PIRSR611554-2"/>
    </source>
</evidence>
<feature type="binding site" evidence="4">
    <location>
        <position position="30"/>
    </location>
    <ligand>
        <name>(3S)-3-hydroxy-3-methylglutaryl-CoA</name>
        <dbReference type="ChEBI" id="CHEBI:43074"/>
    </ligand>
</feature>
<keyword evidence="7" id="KW-0012">Acyltransferase</keyword>